<dbReference type="PROSITE" id="PS50110">
    <property type="entry name" value="RESPONSE_REGULATORY"/>
    <property type="match status" value="1"/>
</dbReference>
<dbReference type="Proteomes" id="UP000001235">
    <property type="component" value="Chromosome"/>
</dbReference>
<feature type="domain" description="GGDEF" evidence="5">
    <location>
        <begin position="298"/>
        <end position="446"/>
    </location>
</feature>
<dbReference type="STRING" id="395494.Galf_2262"/>
<dbReference type="CDD" id="cd01949">
    <property type="entry name" value="GGDEF"/>
    <property type="match status" value="1"/>
</dbReference>
<feature type="domain" description="PAC" evidence="4">
    <location>
        <begin position="212"/>
        <end position="266"/>
    </location>
</feature>
<dbReference type="InterPro" id="IPR035965">
    <property type="entry name" value="PAS-like_dom_sf"/>
</dbReference>
<keyword evidence="7" id="KW-1185">Reference proteome</keyword>
<evidence type="ECO:0000259" key="5">
    <source>
        <dbReference type="PROSITE" id="PS50887"/>
    </source>
</evidence>
<dbReference type="SUPFAM" id="SSF55785">
    <property type="entry name" value="PYP-like sensor domain (PAS domain)"/>
    <property type="match status" value="1"/>
</dbReference>
<feature type="modified residue" description="4-aspartylphosphate" evidence="1">
    <location>
        <position position="66"/>
    </location>
</feature>
<sequence length="451" mass="50082">MNTLPLKPLSILAVEDDPGDFGLIRAHVRLSGLCAKDDKEAVIWAKILAGGVVAAQKSHPDIILLDLSLPDSAGMDTVHAMRSAHPGTPIVVLTGHDDYDLANAALQAGAQDYLVKGHFDHNALGRAIRYALVRIQLESRLRLSEVALNAVANGIVITDQHAQIEWVNPAFTRLTGYTLEEAIGNKPGDLVKSGHHSESFYQDMWQTILSGQAWNAEMLNRRKDGSHYDESLHITPVISENGSILHFVAIMQDITERKRTDETIRNLAFYDTLTKLPNRRLLNEHLNRAIASSRRNNHYNALMFLDLDNFKPLNDTYGHVIGDQLLVEAAHRLKACVREIDTVARFGGDEFIILLSELTENESESTIQTGIIAEKIRDILSAPYFLKTTPHQIMPPHSIEHHCTASIGVSVFTGHSTTAETAILQADKAMYQAKERGRNLVVFNQDLHDPD</sequence>
<dbReference type="InterPro" id="IPR043128">
    <property type="entry name" value="Rev_trsase/Diguanyl_cyclase"/>
</dbReference>
<dbReference type="PANTHER" id="PTHR46663:SF3">
    <property type="entry name" value="SLL0267 PROTEIN"/>
    <property type="match status" value="1"/>
</dbReference>
<dbReference type="CDD" id="cd00130">
    <property type="entry name" value="PAS"/>
    <property type="match status" value="1"/>
</dbReference>
<dbReference type="Gene3D" id="3.40.50.2300">
    <property type="match status" value="1"/>
</dbReference>
<reference evidence="6 7" key="1">
    <citation type="submission" date="2010-08" db="EMBL/GenBank/DDBJ databases">
        <title>Complete sequence of Gallionella capsiferriformans ES-2.</title>
        <authorList>
            <consortium name="US DOE Joint Genome Institute"/>
            <person name="Lucas S."/>
            <person name="Copeland A."/>
            <person name="Lapidus A."/>
            <person name="Cheng J.-F."/>
            <person name="Bruce D."/>
            <person name="Goodwin L."/>
            <person name="Pitluck S."/>
            <person name="Chertkov O."/>
            <person name="Davenport K.W."/>
            <person name="Detter J.C."/>
            <person name="Han C."/>
            <person name="Tapia R."/>
            <person name="Land M."/>
            <person name="Hauser L."/>
            <person name="Chang Y.-J."/>
            <person name="Jeffries C."/>
            <person name="Kyrpides N."/>
            <person name="Ivanova N."/>
            <person name="Mikhailova N."/>
            <person name="Shelobolina E.S."/>
            <person name="Picardal F."/>
            <person name="Roden E."/>
            <person name="Emerson D."/>
            <person name="Woyke T."/>
        </authorList>
    </citation>
    <scope>NUCLEOTIDE SEQUENCE [LARGE SCALE GENOMIC DNA]</scope>
    <source>
        <strain evidence="6 7">ES-2</strain>
    </source>
</reference>
<dbReference type="InterPro" id="IPR029787">
    <property type="entry name" value="Nucleotide_cyclase"/>
</dbReference>
<dbReference type="Pfam" id="PF13426">
    <property type="entry name" value="PAS_9"/>
    <property type="match status" value="1"/>
</dbReference>
<accession>D9SIV3</accession>
<dbReference type="NCBIfam" id="TIGR00229">
    <property type="entry name" value="sensory_box"/>
    <property type="match status" value="1"/>
</dbReference>
<evidence type="ECO:0000256" key="1">
    <source>
        <dbReference type="PROSITE-ProRule" id="PRU00169"/>
    </source>
</evidence>
<dbReference type="KEGG" id="gca:Galf_2262"/>
<dbReference type="InterPro" id="IPR011006">
    <property type="entry name" value="CheY-like_superfamily"/>
</dbReference>
<dbReference type="eggNOG" id="COG0745">
    <property type="taxonomic scope" value="Bacteria"/>
</dbReference>
<proteinExistence type="predicted"/>
<dbReference type="AlphaFoldDB" id="D9SIV3"/>
<feature type="domain" description="PAS" evidence="3">
    <location>
        <begin position="147"/>
        <end position="185"/>
    </location>
</feature>
<dbReference type="PROSITE" id="PS50887">
    <property type="entry name" value="GGDEF"/>
    <property type="match status" value="1"/>
</dbReference>
<evidence type="ECO:0000313" key="6">
    <source>
        <dbReference type="EMBL" id="ADL56266.1"/>
    </source>
</evidence>
<dbReference type="SUPFAM" id="SSF55073">
    <property type="entry name" value="Nucleotide cyclase"/>
    <property type="match status" value="1"/>
</dbReference>
<dbReference type="Pfam" id="PF00072">
    <property type="entry name" value="Response_reg"/>
    <property type="match status" value="1"/>
</dbReference>
<dbReference type="PANTHER" id="PTHR46663">
    <property type="entry name" value="DIGUANYLATE CYCLASE DGCT-RELATED"/>
    <property type="match status" value="1"/>
</dbReference>
<keyword evidence="1" id="KW-0597">Phosphoprotein</keyword>
<dbReference type="SMART" id="SM00091">
    <property type="entry name" value="PAS"/>
    <property type="match status" value="1"/>
</dbReference>
<dbReference type="GO" id="GO:0003824">
    <property type="term" value="F:catalytic activity"/>
    <property type="evidence" value="ECO:0007669"/>
    <property type="project" value="UniProtKB-ARBA"/>
</dbReference>
<dbReference type="EMBL" id="CP002159">
    <property type="protein sequence ID" value="ADL56266.1"/>
    <property type="molecule type" value="Genomic_DNA"/>
</dbReference>
<dbReference type="SMART" id="SM00448">
    <property type="entry name" value="REC"/>
    <property type="match status" value="1"/>
</dbReference>
<dbReference type="InterPro" id="IPR001789">
    <property type="entry name" value="Sig_transdc_resp-reg_receiver"/>
</dbReference>
<dbReference type="InterPro" id="IPR000014">
    <property type="entry name" value="PAS"/>
</dbReference>
<dbReference type="Gene3D" id="3.30.450.20">
    <property type="entry name" value="PAS domain"/>
    <property type="match status" value="1"/>
</dbReference>
<evidence type="ECO:0000259" key="2">
    <source>
        <dbReference type="PROSITE" id="PS50110"/>
    </source>
</evidence>
<dbReference type="InterPro" id="IPR001610">
    <property type="entry name" value="PAC"/>
</dbReference>
<name>D9SIV3_GALCS</name>
<feature type="domain" description="Response regulatory" evidence="2">
    <location>
        <begin position="10"/>
        <end position="131"/>
    </location>
</feature>
<dbReference type="eggNOG" id="COG2199">
    <property type="taxonomic scope" value="Bacteria"/>
</dbReference>
<dbReference type="SMART" id="SM00086">
    <property type="entry name" value="PAC"/>
    <property type="match status" value="1"/>
</dbReference>
<dbReference type="PROSITE" id="PS50113">
    <property type="entry name" value="PAC"/>
    <property type="match status" value="1"/>
</dbReference>
<dbReference type="InterPro" id="IPR000160">
    <property type="entry name" value="GGDEF_dom"/>
</dbReference>
<evidence type="ECO:0000313" key="7">
    <source>
        <dbReference type="Proteomes" id="UP000001235"/>
    </source>
</evidence>
<dbReference type="Pfam" id="PF00990">
    <property type="entry name" value="GGDEF"/>
    <property type="match status" value="1"/>
</dbReference>
<dbReference type="SUPFAM" id="SSF52172">
    <property type="entry name" value="CheY-like"/>
    <property type="match status" value="1"/>
</dbReference>
<dbReference type="CDD" id="cd17535">
    <property type="entry name" value="REC_NarL-like"/>
    <property type="match status" value="1"/>
</dbReference>
<evidence type="ECO:0000259" key="4">
    <source>
        <dbReference type="PROSITE" id="PS50113"/>
    </source>
</evidence>
<dbReference type="InterPro" id="IPR052163">
    <property type="entry name" value="DGC-Regulatory_Protein"/>
</dbReference>
<dbReference type="OrthoDB" id="42802at2"/>
<dbReference type="GO" id="GO:0000160">
    <property type="term" value="P:phosphorelay signal transduction system"/>
    <property type="evidence" value="ECO:0007669"/>
    <property type="project" value="InterPro"/>
</dbReference>
<dbReference type="SMART" id="SM00267">
    <property type="entry name" value="GGDEF"/>
    <property type="match status" value="1"/>
</dbReference>
<dbReference type="Gene3D" id="3.30.70.270">
    <property type="match status" value="1"/>
</dbReference>
<dbReference type="FunFam" id="3.30.70.270:FF:000001">
    <property type="entry name" value="Diguanylate cyclase domain protein"/>
    <property type="match status" value="1"/>
</dbReference>
<dbReference type="InterPro" id="IPR058245">
    <property type="entry name" value="NreC/VraR/RcsB-like_REC"/>
</dbReference>
<dbReference type="HOGENOM" id="CLU_000445_11_28_4"/>
<dbReference type="PROSITE" id="PS50112">
    <property type="entry name" value="PAS"/>
    <property type="match status" value="1"/>
</dbReference>
<organism evidence="6 7">
    <name type="scientific">Gallionella capsiferriformans (strain ES-2)</name>
    <name type="common">Gallionella ferruginea capsiferriformans (strain ES-2)</name>
    <dbReference type="NCBI Taxonomy" id="395494"/>
    <lineage>
        <taxon>Bacteria</taxon>
        <taxon>Pseudomonadati</taxon>
        <taxon>Pseudomonadota</taxon>
        <taxon>Betaproteobacteria</taxon>
        <taxon>Nitrosomonadales</taxon>
        <taxon>Gallionellaceae</taxon>
        <taxon>Gallionella</taxon>
    </lineage>
</organism>
<dbReference type="InterPro" id="IPR000700">
    <property type="entry name" value="PAS-assoc_C"/>
</dbReference>
<dbReference type="NCBIfam" id="TIGR00254">
    <property type="entry name" value="GGDEF"/>
    <property type="match status" value="1"/>
</dbReference>
<protein>
    <submittedName>
        <fullName evidence="6">Response regulator receiver modulated diguanylate cyclase with PAS/PAC sensor</fullName>
    </submittedName>
</protein>
<dbReference type="RefSeq" id="WP_013294189.1">
    <property type="nucleotide sequence ID" value="NC_014394.1"/>
</dbReference>
<gene>
    <name evidence="6" type="ordered locus">Galf_2262</name>
</gene>
<evidence type="ECO:0000259" key="3">
    <source>
        <dbReference type="PROSITE" id="PS50112"/>
    </source>
</evidence>